<proteinExistence type="predicted"/>
<keyword evidence="2" id="KW-1185">Reference proteome</keyword>
<organism evidence="1 2">
    <name type="scientific">Methylobacterium oryzae</name>
    <dbReference type="NCBI Taxonomy" id="334852"/>
    <lineage>
        <taxon>Bacteria</taxon>
        <taxon>Pseudomonadati</taxon>
        <taxon>Pseudomonadota</taxon>
        <taxon>Alphaproteobacteria</taxon>
        <taxon>Hyphomicrobiales</taxon>
        <taxon>Methylobacteriaceae</taxon>
        <taxon>Methylobacterium</taxon>
    </lineage>
</organism>
<gene>
    <name evidence="1" type="ORF">MOTC310_18115</name>
</gene>
<dbReference type="EMBL" id="MLCA01000009">
    <property type="protein sequence ID" value="MEE7492286.1"/>
    <property type="molecule type" value="Genomic_DNA"/>
</dbReference>
<comment type="caution">
    <text evidence="1">The sequence shown here is derived from an EMBL/GenBank/DDBJ whole genome shotgun (WGS) entry which is preliminary data.</text>
</comment>
<sequence>MPDLSLAENMALRNYGSPPLHRGILLDRAAMARQAEGFVCEFRVKASELGARKATLSGRNVQQAVLACELSHPVRS</sequence>
<protein>
    <submittedName>
        <fullName evidence="1">Uncharacterized protein</fullName>
    </submittedName>
</protein>
<dbReference type="Proteomes" id="UP001355206">
    <property type="component" value="Unassembled WGS sequence"/>
</dbReference>
<name>A0ABU7TS51_9HYPH</name>
<evidence type="ECO:0000313" key="1">
    <source>
        <dbReference type="EMBL" id="MEE7492286.1"/>
    </source>
</evidence>
<accession>A0ABU7TS51</accession>
<evidence type="ECO:0000313" key="2">
    <source>
        <dbReference type="Proteomes" id="UP001355206"/>
    </source>
</evidence>
<reference evidence="1 2" key="1">
    <citation type="journal article" date="2012" name="Genet. Mol. Biol.">
        <title>Analysis of 16S rRNA and mxaF genes revealing insights into Methylobacterium niche-specific plant association.</title>
        <authorList>
            <person name="Dourado M.N."/>
            <person name="Andreote F.D."/>
            <person name="Dini-Andreote F."/>
            <person name="Conti R."/>
            <person name="Araujo J.M."/>
            <person name="Araujo W.L."/>
        </authorList>
    </citation>
    <scope>NUCLEOTIDE SEQUENCE [LARGE SCALE GENOMIC DNA]</scope>
    <source>
        <strain evidence="1 2">TC3-10</strain>
    </source>
</reference>
<dbReference type="RefSeq" id="WP_331302813.1">
    <property type="nucleotide sequence ID" value="NZ_MLCA01000009.1"/>
</dbReference>